<comment type="catalytic activity">
    <reaction evidence="5">
        <text>a primary alcohol + NAD(+) = an aldehyde + NADH + H(+)</text>
        <dbReference type="Rhea" id="RHEA:10736"/>
        <dbReference type="ChEBI" id="CHEBI:15378"/>
        <dbReference type="ChEBI" id="CHEBI:15734"/>
        <dbReference type="ChEBI" id="CHEBI:17478"/>
        <dbReference type="ChEBI" id="CHEBI:57540"/>
        <dbReference type="ChEBI" id="CHEBI:57945"/>
        <dbReference type="EC" id="1.1.1.1"/>
    </reaction>
</comment>
<evidence type="ECO:0000313" key="8">
    <source>
        <dbReference type="EMBL" id="ALV28502.1"/>
    </source>
</evidence>
<accession>A0A0U3P4C6</accession>
<dbReference type="Pfam" id="PF25137">
    <property type="entry name" value="ADH_Fe_C"/>
    <property type="match status" value="1"/>
</dbReference>
<keyword evidence="9" id="KW-1185">Reference proteome</keyword>
<evidence type="ECO:0000313" key="9">
    <source>
        <dbReference type="Proteomes" id="UP000064921"/>
    </source>
</evidence>
<proteinExistence type="inferred from homology"/>
<dbReference type="GO" id="GO:0004022">
    <property type="term" value="F:alcohol dehydrogenase (NAD+) activity"/>
    <property type="evidence" value="ECO:0007669"/>
    <property type="project" value="UniProtKB-EC"/>
</dbReference>
<dbReference type="Gene3D" id="3.40.50.1970">
    <property type="match status" value="1"/>
</dbReference>
<name>A0A0U3P4C6_9HYPH</name>
<dbReference type="InterPro" id="IPR018211">
    <property type="entry name" value="ADH_Fe_CS"/>
</dbReference>
<organism evidence="8 9">
    <name type="scientific">Pannonibacter phragmitetus</name>
    <dbReference type="NCBI Taxonomy" id="121719"/>
    <lineage>
        <taxon>Bacteria</taxon>
        <taxon>Pseudomonadati</taxon>
        <taxon>Pseudomonadota</taxon>
        <taxon>Alphaproteobacteria</taxon>
        <taxon>Hyphomicrobiales</taxon>
        <taxon>Stappiaceae</taxon>
        <taxon>Pannonibacter</taxon>
    </lineage>
</organism>
<comment type="similarity">
    <text evidence="2">Belongs to the iron-containing alcohol dehydrogenase family.</text>
</comment>
<evidence type="ECO:0000259" key="6">
    <source>
        <dbReference type="Pfam" id="PF00465"/>
    </source>
</evidence>
<dbReference type="FunFam" id="3.40.50.1970:FF:000003">
    <property type="entry name" value="Alcohol dehydrogenase, iron-containing"/>
    <property type="match status" value="1"/>
</dbReference>
<dbReference type="PROSITE" id="PS00913">
    <property type="entry name" value="ADH_IRON_1"/>
    <property type="match status" value="1"/>
</dbReference>
<dbReference type="InterPro" id="IPR001670">
    <property type="entry name" value="ADH_Fe/GldA"/>
</dbReference>
<dbReference type="Pfam" id="PF00465">
    <property type="entry name" value="Fe-ADH"/>
    <property type="match status" value="1"/>
</dbReference>
<keyword evidence="4" id="KW-0520">NAD</keyword>
<dbReference type="Gene3D" id="1.20.1090.10">
    <property type="entry name" value="Dehydroquinate synthase-like - alpha domain"/>
    <property type="match status" value="1"/>
</dbReference>
<dbReference type="InterPro" id="IPR056798">
    <property type="entry name" value="ADH_Fe_C"/>
</dbReference>
<evidence type="ECO:0000256" key="4">
    <source>
        <dbReference type="ARBA" id="ARBA00023027"/>
    </source>
</evidence>
<evidence type="ECO:0000256" key="1">
    <source>
        <dbReference type="ARBA" id="ARBA00001962"/>
    </source>
</evidence>
<dbReference type="AlphaFoldDB" id="A0A0U3P4C6"/>
<dbReference type="CDD" id="cd14861">
    <property type="entry name" value="Fe-ADH-like"/>
    <property type="match status" value="1"/>
</dbReference>
<feature type="domain" description="Fe-containing alcohol dehydrogenase-like C-terminal" evidence="7">
    <location>
        <begin position="187"/>
        <end position="350"/>
    </location>
</feature>
<keyword evidence="3" id="KW-0560">Oxidoreductase</keyword>
<dbReference type="GO" id="GO:0046872">
    <property type="term" value="F:metal ion binding"/>
    <property type="evidence" value="ECO:0007669"/>
    <property type="project" value="InterPro"/>
</dbReference>
<dbReference type="Proteomes" id="UP000064921">
    <property type="component" value="Chromosome"/>
</dbReference>
<dbReference type="PANTHER" id="PTHR11496">
    <property type="entry name" value="ALCOHOL DEHYDROGENASE"/>
    <property type="match status" value="1"/>
</dbReference>
<protein>
    <submittedName>
        <fullName evidence="8">Uncharacterized protein</fullName>
    </submittedName>
</protein>
<evidence type="ECO:0000256" key="2">
    <source>
        <dbReference type="ARBA" id="ARBA00007358"/>
    </source>
</evidence>
<feature type="domain" description="Alcohol dehydrogenase iron-type/glycerol dehydrogenase GldA" evidence="6">
    <location>
        <begin position="12"/>
        <end position="176"/>
    </location>
</feature>
<reference evidence="8 9" key="1">
    <citation type="submission" date="2015-10" db="EMBL/GenBank/DDBJ databases">
        <title>The world's first case of liver abscess caused by Pannonibacter phragmitetus.</title>
        <authorList>
            <person name="Ming D."/>
            <person name="Wang M."/>
            <person name="Zhou Y."/>
            <person name="Jiang T."/>
            <person name="Hu S."/>
        </authorList>
    </citation>
    <scope>NUCLEOTIDE SEQUENCE [LARGE SCALE GENOMIC DNA]</scope>
    <source>
        <strain evidence="8 9">31801</strain>
    </source>
</reference>
<dbReference type="PANTHER" id="PTHR11496:SF102">
    <property type="entry name" value="ALCOHOL DEHYDROGENASE 4"/>
    <property type="match status" value="1"/>
</dbReference>
<gene>
    <name evidence="8" type="ORF">APZ00_16710</name>
</gene>
<dbReference type="KEGG" id="pphr:APZ00_16710"/>
<evidence type="ECO:0000259" key="7">
    <source>
        <dbReference type="Pfam" id="PF25137"/>
    </source>
</evidence>
<dbReference type="InterPro" id="IPR039697">
    <property type="entry name" value="Alcohol_dehydrogenase_Fe"/>
</dbReference>
<dbReference type="SUPFAM" id="SSF56796">
    <property type="entry name" value="Dehydroquinate synthase-like"/>
    <property type="match status" value="1"/>
</dbReference>
<sequence length="372" mass="38292">MAEMDFALSFPRIVFGPGSVSRLPDELAALGIRRPLLVSDPGLVRLGHVDRVAGLLGPQCTVFAETPENPTSAGVMAAVARYREGQCDAVVALGGGSAIDTAKLTAVIAGQGGEPATYLGHPERVEMAARPVAVVPTTAGTGSDSSPDAGIHPDAQSVSAGITSRFAVPRLALCDPELTVTLPASLTAATGLDAISHCVEGYLAKGDNPLADTLALDGLARAWRWVEVATSDGQNIEARGQMLLAAWEGGIAIAKGLGPAHAIAISCGDQGLHHGRLSALGVLAMLGLMREKLPERVAALNRAAGLSPSADFGAALKALMQRLSLPVTLAQAGYRMGDMGALAHACAASHFNVTAGYRPSVAEYRMMLEVIR</sequence>
<dbReference type="EMBL" id="CP013068">
    <property type="protein sequence ID" value="ALV28502.1"/>
    <property type="molecule type" value="Genomic_DNA"/>
</dbReference>
<evidence type="ECO:0000256" key="5">
    <source>
        <dbReference type="ARBA" id="ARBA00049243"/>
    </source>
</evidence>
<comment type="cofactor">
    <cofactor evidence="1">
        <name>Fe cation</name>
        <dbReference type="ChEBI" id="CHEBI:24875"/>
    </cofactor>
</comment>
<evidence type="ECO:0000256" key="3">
    <source>
        <dbReference type="ARBA" id="ARBA00023002"/>
    </source>
</evidence>
<dbReference type="STRING" id="121719.APZ00_16710"/>